<dbReference type="Pfam" id="PF04397">
    <property type="entry name" value="LytTR"/>
    <property type="match status" value="1"/>
</dbReference>
<name>A0A1G7Z8U4_ANETH</name>
<dbReference type="InterPro" id="IPR001789">
    <property type="entry name" value="Sig_transdc_resp-reg_receiver"/>
</dbReference>
<evidence type="ECO:0000259" key="3">
    <source>
        <dbReference type="PROSITE" id="PS50930"/>
    </source>
</evidence>
<dbReference type="Gene3D" id="2.40.50.1020">
    <property type="entry name" value="LytTr DNA-binding domain"/>
    <property type="match status" value="1"/>
</dbReference>
<reference evidence="4 5" key="1">
    <citation type="submission" date="2016-10" db="EMBL/GenBank/DDBJ databases">
        <authorList>
            <person name="de Groot N.N."/>
        </authorList>
    </citation>
    <scope>NUCLEOTIDE SEQUENCE [LARGE SCALE GENOMIC DNA]</scope>
    <source>
        <strain evidence="4 5">L 420-91</strain>
    </source>
</reference>
<dbReference type="InterPro" id="IPR046947">
    <property type="entry name" value="LytR-like"/>
</dbReference>
<feature type="domain" description="Response regulatory" evidence="2">
    <location>
        <begin position="8"/>
        <end position="122"/>
    </location>
</feature>
<evidence type="ECO:0000256" key="1">
    <source>
        <dbReference type="PROSITE-ProRule" id="PRU00169"/>
    </source>
</evidence>
<organism evidence="4 5">
    <name type="scientific">Aneurinibacillus thermoaerophilus</name>
    <dbReference type="NCBI Taxonomy" id="143495"/>
    <lineage>
        <taxon>Bacteria</taxon>
        <taxon>Bacillati</taxon>
        <taxon>Bacillota</taxon>
        <taxon>Bacilli</taxon>
        <taxon>Bacillales</taxon>
        <taxon>Paenibacillaceae</taxon>
        <taxon>Aneurinibacillus group</taxon>
        <taxon>Aneurinibacillus</taxon>
    </lineage>
</organism>
<evidence type="ECO:0000259" key="2">
    <source>
        <dbReference type="PROSITE" id="PS50110"/>
    </source>
</evidence>
<dbReference type="Proteomes" id="UP000198956">
    <property type="component" value="Unassembled WGS sequence"/>
</dbReference>
<dbReference type="PROSITE" id="PS50930">
    <property type="entry name" value="HTH_LYTTR"/>
    <property type="match status" value="1"/>
</dbReference>
<protein>
    <submittedName>
        <fullName evidence="4">Two component transcriptional regulator, LytTR family</fullName>
    </submittedName>
</protein>
<accession>A0A1G7Z8U4</accession>
<evidence type="ECO:0000313" key="4">
    <source>
        <dbReference type="EMBL" id="SDH05017.1"/>
    </source>
</evidence>
<dbReference type="EMBL" id="FNDE01000009">
    <property type="protein sequence ID" value="SDH05017.1"/>
    <property type="molecule type" value="Genomic_DNA"/>
</dbReference>
<dbReference type="CDD" id="cd17532">
    <property type="entry name" value="REC_LytTR_AlgR-like"/>
    <property type="match status" value="1"/>
</dbReference>
<dbReference type="SUPFAM" id="SSF52172">
    <property type="entry name" value="CheY-like"/>
    <property type="match status" value="1"/>
</dbReference>
<dbReference type="GO" id="GO:0000156">
    <property type="term" value="F:phosphorelay response regulator activity"/>
    <property type="evidence" value="ECO:0007669"/>
    <property type="project" value="InterPro"/>
</dbReference>
<evidence type="ECO:0000313" key="5">
    <source>
        <dbReference type="Proteomes" id="UP000198956"/>
    </source>
</evidence>
<feature type="domain" description="HTH LytTR-type" evidence="3">
    <location>
        <begin position="162"/>
        <end position="268"/>
    </location>
</feature>
<feature type="modified residue" description="4-aspartylphosphate" evidence="1">
    <location>
        <position position="59"/>
    </location>
</feature>
<proteinExistence type="predicted"/>
<dbReference type="PANTHER" id="PTHR37299">
    <property type="entry name" value="TRANSCRIPTIONAL REGULATOR-RELATED"/>
    <property type="match status" value="1"/>
</dbReference>
<dbReference type="PROSITE" id="PS50110">
    <property type="entry name" value="RESPONSE_REGULATORY"/>
    <property type="match status" value="1"/>
</dbReference>
<dbReference type="PANTHER" id="PTHR37299:SF1">
    <property type="entry name" value="STAGE 0 SPORULATION PROTEIN A HOMOLOG"/>
    <property type="match status" value="1"/>
</dbReference>
<dbReference type="AlphaFoldDB" id="A0A1G7Z8U4"/>
<dbReference type="Pfam" id="PF00072">
    <property type="entry name" value="Response_reg"/>
    <property type="match status" value="1"/>
</dbReference>
<gene>
    <name evidence="4" type="ORF">SAMN04489735_1009102</name>
</gene>
<dbReference type="GeneID" id="97142446"/>
<dbReference type="SMART" id="SM00448">
    <property type="entry name" value="REC"/>
    <property type="match status" value="1"/>
</dbReference>
<keyword evidence="1" id="KW-0597">Phosphoprotein</keyword>
<dbReference type="InterPro" id="IPR011006">
    <property type="entry name" value="CheY-like_superfamily"/>
</dbReference>
<dbReference type="GO" id="GO:0003677">
    <property type="term" value="F:DNA binding"/>
    <property type="evidence" value="ECO:0007669"/>
    <property type="project" value="InterPro"/>
</dbReference>
<dbReference type="Gene3D" id="3.40.50.2300">
    <property type="match status" value="1"/>
</dbReference>
<sequence>MYLKFMIRVIIVDDEAPARSELRYLLEQYDDIEVIEEAASGEEAIELIQRQKPDVVFLDIYLHDIEGIKIPEMIEGEEHRPHIVYATAYDSYALQAFETEAADYILKPFNEERLKKTMTRLRKRIQEKKAQPASFPAIEHTLRQIIETIQPMAKSFSSFSRIPVEKATSVAFVDIHDIVYAAAEGRNCRIFTKNEDYITSFSLQELEKKLPEDRFYRIHRTYLVNLSCIVEFIPWFKGTVQIKVGDKNETVLPVSRSLVKDLKMRLGF</sequence>
<dbReference type="InterPro" id="IPR007492">
    <property type="entry name" value="LytTR_DNA-bd_dom"/>
</dbReference>
<dbReference type="SMART" id="SM00850">
    <property type="entry name" value="LytTR"/>
    <property type="match status" value="1"/>
</dbReference>
<dbReference type="RefSeq" id="WP_057898033.1">
    <property type="nucleotide sequence ID" value="NZ_CP080764.1"/>
</dbReference>